<organism evidence="1 2">
    <name type="scientific">Candidatus Propionivibrio dominans</name>
    <dbReference type="NCBI Taxonomy" id="2954373"/>
    <lineage>
        <taxon>Bacteria</taxon>
        <taxon>Pseudomonadati</taxon>
        <taxon>Pseudomonadota</taxon>
        <taxon>Betaproteobacteria</taxon>
        <taxon>Rhodocyclales</taxon>
        <taxon>Rhodocyclaceae</taxon>
        <taxon>Propionivibrio</taxon>
    </lineage>
</organism>
<dbReference type="AlphaFoldDB" id="A0A9D7FA03"/>
<evidence type="ECO:0000313" key="2">
    <source>
        <dbReference type="Proteomes" id="UP000886602"/>
    </source>
</evidence>
<dbReference type="EMBL" id="JADJNC010000052">
    <property type="protein sequence ID" value="MBK7424807.1"/>
    <property type="molecule type" value="Genomic_DNA"/>
</dbReference>
<accession>A0A9D7FA03</accession>
<dbReference type="Proteomes" id="UP000886602">
    <property type="component" value="Unassembled WGS sequence"/>
</dbReference>
<name>A0A9D7FA03_9RHOO</name>
<protein>
    <submittedName>
        <fullName evidence="1">Uncharacterized protein</fullName>
    </submittedName>
</protein>
<reference evidence="1" key="1">
    <citation type="submission" date="2020-10" db="EMBL/GenBank/DDBJ databases">
        <title>Connecting structure to function with the recovery of over 1000 high-quality activated sludge metagenome-assembled genomes encoding full-length rRNA genes using long-read sequencing.</title>
        <authorList>
            <person name="Singleton C.M."/>
            <person name="Petriglieri F."/>
            <person name="Kristensen J.M."/>
            <person name="Kirkegaard R.H."/>
            <person name="Michaelsen T.Y."/>
            <person name="Andersen M.H."/>
            <person name="Karst S.M."/>
            <person name="Dueholm M.S."/>
            <person name="Nielsen P.H."/>
            <person name="Albertsen M."/>
        </authorList>
    </citation>
    <scope>NUCLEOTIDE SEQUENCE</scope>
    <source>
        <strain evidence="1">EsbW_18-Q3-R4-48_MAXAC.044</strain>
    </source>
</reference>
<gene>
    <name evidence="1" type="ORF">IPJ48_17940</name>
</gene>
<comment type="caution">
    <text evidence="1">The sequence shown here is derived from an EMBL/GenBank/DDBJ whole genome shotgun (WGS) entry which is preliminary data.</text>
</comment>
<sequence length="137" mass="14667">MVAIPPVDQVFAVNQVGLQIEFGALVGERAAGQVEVAAGLDAAVFVDQIRRVQAGLATDPNTCRRRVAGDNILVARCLVGDIRDVRATRWIVTALAVRRLRVEKVTPDSESAAFVVQGADIDRQIAKSFNAGTDIVE</sequence>
<evidence type="ECO:0000313" key="1">
    <source>
        <dbReference type="EMBL" id="MBK7424807.1"/>
    </source>
</evidence>
<proteinExistence type="predicted"/>